<keyword evidence="3" id="KW-1185">Reference proteome</keyword>
<feature type="compositionally biased region" description="Basic and acidic residues" evidence="1">
    <location>
        <begin position="20"/>
        <end position="37"/>
    </location>
</feature>
<name>A0A9X9LC81_GULGU</name>
<feature type="region of interest" description="Disordered" evidence="1">
    <location>
        <begin position="1"/>
        <end position="44"/>
    </location>
</feature>
<protein>
    <submittedName>
        <fullName evidence="2">Uncharacterized protein</fullName>
    </submittedName>
</protein>
<reference evidence="2 3" key="1">
    <citation type="submission" date="2018-10" db="EMBL/GenBank/DDBJ databases">
        <authorList>
            <person name="Ekblom R."/>
            <person name="Jareborg N."/>
        </authorList>
    </citation>
    <scope>NUCLEOTIDE SEQUENCE [LARGE SCALE GENOMIC DNA]</scope>
    <source>
        <tissue evidence="2">Muscle</tissue>
    </source>
</reference>
<comment type="caution">
    <text evidence="2">The sequence shown here is derived from an EMBL/GenBank/DDBJ whole genome shotgun (WGS) entry which is preliminary data.</text>
</comment>
<accession>A0A9X9LC81</accession>
<organism evidence="2 3">
    <name type="scientific">Gulo gulo</name>
    <name type="common">Wolverine</name>
    <name type="synonym">Gluton</name>
    <dbReference type="NCBI Taxonomy" id="48420"/>
    <lineage>
        <taxon>Eukaryota</taxon>
        <taxon>Metazoa</taxon>
        <taxon>Chordata</taxon>
        <taxon>Craniata</taxon>
        <taxon>Vertebrata</taxon>
        <taxon>Euteleostomi</taxon>
        <taxon>Mammalia</taxon>
        <taxon>Eutheria</taxon>
        <taxon>Laurasiatheria</taxon>
        <taxon>Carnivora</taxon>
        <taxon>Caniformia</taxon>
        <taxon>Musteloidea</taxon>
        <taxon>Mustelidae</taxon>
        <taxon>Guloninae</taxon>
        <taxon>Gulo</taxon>
    </lineage>
</organism>
<proteinExistence type="predicted"/>
<sequence length="138" mass="14816">MTPRNLSHKDMNLFGGRPQVPEEHGLCQKKTQQEGPRENAGQQHQGHECTCRHCQGPHQPQGGQAQDPNSLQPQASLTCLRCSAKAQEICSCPQAPLDKCQGQGSNQSPGCGFKSKLQPLFGAAQVPKISQAPTKPPA</sequence>
<gene>
    <name evidence="2" type="ORF">BN2614_LOCUS1</name>
</gene>
<dbReference type="AlphaFoldDB" id="A0A9X9LC81"/>
<evidence type="ECO:0000313" key="2">
    <source>
        <dbReference type="EMBL" id="VCW48707.1"/>
    </source>
</evidence>
<dbReference type="Proteomes" id="UP000269945">
    <property type="component" value="Unassembled WGS sequence"/>
</dbReference>
<evidence type="ECO:0000313" key="3">
    <source>
        <dbReference type="Proteomes" id="UP000269945"/>
    </source>
</evidence>
<evidence type="ECO:0000256" key="1">
    <source>
        <dbReference type="SAM" id="MobiDB-lite"/>
    </source>
</evidence>
<dbReference type="EMBL" id="CYRY02000104">
    <property type="protein sequence ID" value="VCW48707.1"/>
    <property type="molecule type" value="Genomic_DNA"/>
</dbReference>